<dbReference type="GO" id="GO:0005524">
    <property type="term" value="F:ATP binding"/>
    <property type="evidence" value="ECO:0007669"/>
    <property type="project" value="UniProtKB-KW"/>
</dbReference>
<evidence type="ECO:0000256" key="5">
    <source>
        <dbReference type="ARBA" id="ARBA00022840"/>
    </source>
</evidence>
<dbReference type="InterPro" id="IPR004506">
    <property type="entry name" value="MnmA-like"/>
</dbReference>
<dbReference type="GO" id="GO:0000049">
    <property type="term" value="F:tRNA binding"/>
    <property type="evidence" value="ECO:0007669"/>
    <property type="project" value="UniProtKB-KW"/>
</dbReference>
<keyword evidence="1 9" id="KW-0820">tRNA-binding</keyword>
<dbReference type="PANTHER" id="PTHR11933:SF5">
    <property type="entry name" value="MITOCHONDRIAL TRNA-SPECIFIC 2-THIOURIDYLASE 1"/>
    <property type="match status" value="1"/>
</dbReference>
<dbReference type="NCBIfam" id="NF001138">
    <property type="entry name" value="PRK00143.1"/>
    <property type="match status" value="1"/>
</dbReference>
<gene>
    <name evidence="9" type="primary">mnmA</name>
    <name evidence="12" type="ORF">DB32_004091</name>
</gene>
<dbReference type="SUPFAM" id="SSF52402">
    <property type="entry name" value="Adenine nucleotide alpha hydrolases-like"/>
    <property type="match status" value="1"/>
</dbReference>
<comment type="subcellular location">
    <subcellularLocation>
        <location evidence="9">Cytoplasm</location>
    </subcellularLocation>
</comment>
<keyword evidence="9" id="KW-0963">Cytoplasm</keyword>
<keyword evidence="3 9" id="KW-0819">tRNA processing</keyword>
<dbReference type="HAMAP" id="MF_00144">
    <property type="entry name" value="tRNA_thiouridyl_MnmA"/>
    <property type="match status" value="1"/>
</dbReference>
<evidence type="ECO:0000256" key="4">
    <source>
        <dbReference type="ARBA" id="ARBA00022741"/>
    </source>
</evidence>
<dbReference type="Pfam" id="PF20259">
    <property type="entry name" value="tRNA_Me_trans_M"/>
    <property type="match status" value="1"/>
</dbReference>
<dbReference type="PANTHER" id="PTHR11933">
    <property type="entry name" value="TRNA 5-METHYLAMINOMETHYL-2-THIOURIDYLATE -METHYLTRANSFERASE"/>
    <property type="match status" value="1"/>
</dbReference>
<evidence type="ECO:0000256" key="2">
    <source>
        <dbReference type="ARBA" id="ARBA00022679"/>
    </source>
</evidence>
<sequence>MEREGSRCSAVALTIARRCARSSAVSGPERVLVAMSGGVDSSVAAALLREQGHTLVGVTLHLWDATGESKVGRCCAPEDRDDARRTCEALDIPHYVIDEREAFRTEVVDPFLDAYRGGTTPSPCVACNQYVKLGRLAQLADQLGCTKIATGHYARVELDPTGPVLLRGADASKDQSYFLYGVPSSILARLVLPLGGMTKDRTRDEGRRLGVPNWAKKDSQELCFVPDGDIGGFVEREAGAGTAGRIVDETGAVLAAHDGVQRFTIGQRKGLGLAGPAPDGKPRYVLRIVRETGDVIVGGEDGLRADALTARHVTWIGDAPREAFEAEVQIRHRHAASPARVEPTADGFVARFASPQRAVAPGQAAVVYVGPRVVGGGTIA</sequence>
<keyword evidence="13" id="KW-1185">Reference proteome</keyword>
<dbReference type="EC" id="2.8.1.13" evidence="9"/>
<dbReference type="InterPro" id="IPR046885">
    <property type="entry name" value="MnmA-like_C"/>
</dbReference>
<keyword evidence="4 9" id="KW-0547">Nucleotide-binding</keyword>
<comment type="similarity">
    <text evidence="9">Belongs to the MnmA/TRMU family.</text>
</comment>
<dbReference type="KEGG" id="samy:DB32_004091"/>
<dbReference type="Gene3D" id="2.30.30.280">
    <property type="entry name" value="Adenine nucleotide alpha hydrolases-like domains"/>
    <property type="match status" value="1"/>
</dbReference>
<organism evidence="12 13">
    <name type="scientific">Sandaracinus amylolyticus</name>
    <dbReference type="NCBI Taxonomy" id="927083"/>
    <lineage>
        <taxon>Bacteria</taxon>
        <taxon>Pseudomonadati</taxon>
        <taxon>Myxococcota</taxon>
        <taxon>Polyangia</taxon>
        <taxon>Polyangiales</taxon>
        <taxon>Sandaracinaceae</taxon>
        <taxon>Sandaracinus</taxon>
    </lineage>
</organism>
<keyword evidence="2 9" id="KW-0808">Transferase</keyword>
<dbReference type="Proteomes" id="UP000034883">
    <property type="component" value="Chromosome"/>
</dbReference>
<reference evidence="12 13" key="1">
    <citation type="submission" date="2015-03" db="EMBL/GenBank/DDBJ databases">
        <title>Genome assembly of Sandaracinus amylolyticus DSM 53668.</title>
        <authorList>
            <person name="Sharma G."/>
            <person name="Subramanian S."/>
        </authorList>
    </citation>
    <scope>NUCLEOTIDE SEQUENCE [LARGE SCALE GENOMIC DNA]</scope>
    <source>
        <strain evidence="12 13">DSM 53668</strain>
    </source>
</reference>
<dbReference type="STRING" id="927083.DB32_004091"/>
<dbReference type="Pfam" id="PF03054">
    <property type="entry name" value="tRNA_Me_trans"/>
    <property type="match status" value="1"/>
</dbReference>
<dbReference type="Pfam" id="PF20258">
    <property type="entry name" value="tRNA_Me_trans_C"/>
    <property type="match status" value="1"/>
</dbReference>
<evidence type="ECO:0000256" key="7">
    <source>
        <dbReference type="ARBA" id="ARBA00023157"/>
    </source>
</evidence>
<feature type="region of interest" description="Interaction with tRNA" evidence="9">
    <location>
        <begin position="173"/>
        <end position="175"/>
    </location>
</feature>
<evidence type="ECO:0000256" key="1">
    <source>
        <dbReference type="ARBA" id="ARBA00022555"/>
    </source>
</evidence>
<feature type="domain" description="tRNA-specific 2-thiouridylase MnmA-like C-terminal" evidence="10">
    <location>
        <begin position="306"/>
        <end position="379"/>
    </location>
</feature>
<name>A0A0F6W454_9BACT</name>
<dbReference type="EMBL" id="CP011125">
    <property type="protein sequence ID" value="AKF06942.1"/>
    <property type="molecule type" value="Genomic_DNA"/>
</dbReference>
<dbReference type="NCBIfam" id="TIGR00420">
    <property type="entry name" value="trmU"/>
    <property type="match status" value="1"/>
</dbReference>
<accession>A0A0F6W454</accession>
<dbReference type="Gene3D" id="3.40.50.620">
    <property type="entry name" value="HUPs"/>
    <property type="match status" value="1"/>
</dbReference>
<feature type="binding site" evidence="9">
    <location>
        <position position="60"/>
    </location>
    <ligand>
        <name>ATP</name>
        <dbReference type="ChEBI" id="CHEBI:30616"/>
    </ligand>
</feature>
<evidence type="ECO:0000256" key="9">
    <source>
        <dbReference type="HAMAP-Rule" id="MF_00144"/>
    </source>
</evidence>
<protein>
    <recommendedName>
        <fullName evidence="9">tRNA-specific 2-thiouridylase MnmA</fullName>
        <ecNumber evidence="9">2.8.1.13</ecNumber>
    </recommendedName>
</protein>
<dbReference type="InterPro" id="IPR023382">
    <property type="entry name" value="MnmA-like_central_sf"/>
</dbReference>
<feature type="active site" description="Cysteine persulfide intermediate" evidence="9">
    <location>
        <position position="223"/>
    </location>
</feature>
<keyword evidence="7" id="KW-1015">Disulfide bond</keyword>
<evidence type="ECO:0000256" key="6">
    <source>
        <dbReference type="ARBA" id="ARBA00022884"/>
    </source>
</evidence>
<dbReference type="Gene3D" id="2.40.30.10">
    <property type="entry name" value="Translation factors"/>
    <property type="match status" value="1"/>
</dbReference>
<evidence type="ECO:0000259" key="10">
    <source>
        <dbReference type="Pfam" id="PF20258"/>
    </source>
</evidence>
<proteinExistence type="inferred from homology"/>
<feature type="binding site" evidence="9">
    <location>
        <begin position="34"/>
        <end position="41"/>
    </location>
    <ligand>
        <name>ATP</name>
        <dbReference type="ChEBI" id="CHEBI:30616"/>
    </ligand>
</feature>
<evidence type="ECO:0000256" key="8">
    <source>
        <dbReference type="ARBA" id="ARBA00051542"/>
    </source>
</evidence>
<feature type="binding site" evidence="9">
    <location>
        <position position="151"/>
    </location>
    <ligand>
        <name>ATP</name>
        <dbReference type="ChEBI" id="CHEBI:30616"/>
    </ligand>
</feature>
<dbReference type="AlphaFoldDB" id="A0A0F6W454"/>
<evidence type="ECO:0000313" key="12">
    <source>
        <dbReference type="EMBL" id="AKF06942.1"/>
    </source>
</evidence>
<feature type="active site" description="Nucleophile" evidence="9">
    <location>
        <position position="127"/>
    </location>
</feature>
<dbReference type="GO" id="GO:0103016">
    <property type="term" value="F:tRNA-uridine 2-sulfurtransferase activity"/>
    <property type="evidence" value="ECO:0007669"/>
    <property type="project" value="UniProtKB-EC"/>
</dbReference>
<evidence type="ECO:0000256" key="3">
    <source>
        <dbReference type="ARBA" id="ARBA00022694"/>
    </source>
</evidence>
<dbReference type="GO" id="GO:0002143">
    <property type="term" value="P:tRNA wobble position uridine thiolation"/>
    <property type="evidence" value="ECO:0007669"/>
    <property type="project" value="TreeGrafter"/>
</dbReference>
<feature type="site" description="Interaction with tRNA" evidence="9">
    <location>
        <position position="152"/>
    </location>
</feature>
<keyword evidence="5 9" id="KW-0067">ATP-binding</keyword>
<dbReference type="CDD" id="cd01998">
    <property type="entry name" value="MnmA_TRMU-like"/>
    <property type="match status" value="1"/>
</dbReference>
<evidence type="ECO:0000313" key="13">
    <source>
        <dbReference type="Proteomes" id="UP000034883"/>
    </source>
</evidence>
<feature type="site" description="Interaction with tRNA" evidence="9">
    <location>
        <position position="363"/>
    </location>
</feature>
<dbReference type="InterPro" id="IPR046884">
    <property type="entry name" value="MnmA-like_central"/>
</dbReference>
<comment type="function">
    <text evidence="9">Catalyzes the 2-thiolation of uridine at the wobble position (U34) of tRNA, leading to the formation of s(2)U34.</text>
</comment>
<dbReference type="InterPro" id="IPR014729">
    <property type="entry name" value="Rossmann-like_a/b/a_fold"/>
</dbReference>
<keyword evidence="6 9" id="KW-0694">RNA-binding</keyword>
<feature type="domain" description="tRNA-specific 2-thiouridylase MnmA-like central" evidence="11">
    <location>
        <begin position="233"/>
        <end position="298"/>
    </location>
</feature>
<comment type="catalytic activity">
    <reaction evidence="8 9">
        <text>S-sulfanyl-L-cysteinyl-[protein] + uridine(34) in tRNA + AH2 + ATP = 2-thiouridine(34) in tRNA + L-cysteinyl-[protein] + A + AMP + diphosphate + H(+)</text>
        <dbReference type="Rhea" id="RHEA:47032"/>
        <dbReference type="Rhea" id="RHEA-COMP:10131"/>
        <dbReference type="Rhea" id="RHEA-COMP:11726"/>
        <dbReference type="Rhea" id="RHEA-COMP:11727"/>
        <dbReference type="Rhea" id="RHEA-COMP:11728"/>
        <dbReference type="ChEBI" id="CHEBI:13193"/>
        <dbReference type="ChEBI" id="CHEBI:15378"/>
        <dbReference type="ChEBI" id="CHEBI:17499"/>
        <dbReference type="ChEBI" id="CHEBI:29950"/>
        <dbReference type="ChEBI" id="CHEBI:30616"/>
        <dbReference type="ChEBI" id="CHEBI:33019"/>
        <dbReference type="ChEBI" id="CHEBI:61963"/>
        <dbReference type="ChEBI" id="CHEBI:65315"/>
        <dbReference type="ChEBI" id="CHEBI:87170"/>
        <dbReference type="ChEBI" id="CHEBI:456215"/>
        <dbReference type="EC" id="2.8.1.13"/>
    </reaction>
</comment>
<evidence type="ECO:0000259" key="11">
    <source>
        <dbReference type="Pfam" id="PF20259"/>
    </source>
</evidence>
<dbReference type="GO" id="GO:0005737">
    <property type="term" value="C:cytoplasm"/>
    <property type="evidence" value="ECO:0007669"/>
    <property type="project" value="UniProtKB-SubCell"/>
</dbReference>
<comment type="caution">
    <text evidence="9">Lacks conserved residue(s) required for the propagation of feature annotation.</text>
</comment>